<dbReference type="RefSeq" id="WP_205722688.1">
    <property type="nucleotide sequence ID" value="NZ_CP070608.1"/>
</dbReference>
<evidence type="ECO:0000313" key="2">
    <source>
        <dbReference type="Proteomes" id="UP000662783"/>
    </source>
</evidence>
<name>A0A974WL34_9BACT</name>
<keyword evidence="2" id="KW-1185">Reference proteome</keyword>
<dbReference type="Proteomes" id="UP000662783">
    <property type="component" value="Chromosome"/>
</dbReference>
<sequence>MKQILLITLALSLTNCSSDDEEVIIQEESGLTVSVDDKEIIYVDNVIAGLRNSTITDGNVLFINANNENGEAFELQIHNWLHNGATENAILNGRYYFTLENSELNGNCIDDPSYFEPKCRFGLGGIVQTPYFISASLGKMGYLDILMDTINRTVTYDLNAEAGFQERPGSDTTIVKLRSIYELSYIIDK</sequence>
<gene>
    <name evidence="1" type="ORF">JR347_03620</name>
</gene>
<protein>
    <submittedName>
        <fullName evidence="1">Uncharacterized protein</fullName>
    </submittedName>
</protein>
<evidence type="ECO:0000313" key="1">
    <source>
        <dbReference type="EMBL" id="QSE98180.1"/>
    </source>
</evidence>
<reference evidence="1" key="1">
    <citation type="submission" date="2021-02" db="EMBL/GenBank/DDBJ databases">
        <title>Fulvivirga sp. S481 isolated from sea water.</title>
        <authorList>
            <person name="Bae S.S."/>
            <person name="Baek K."/>
        </authorList>
    </citation>
    <scope>NUCLEOTIDE SEQUENCE</scope>
    <source>
        <strain evidence="1">S481</strain>
    </source>
</reference>
<dbReference type="AlphaFoldDB" id="A0A974WL34"/>
<dbReference type="KEGG" id="fuv:JR347_03620"/>
<proteinExistence type="predicted"/>
<organism evidence="1 2">
    <name type="scientific">Fulvivirga lutea</name>
    <dbReference type="NCBI Taxonomy" id="2810512"/>
    <lineage>
        <taxon>Bacteria</taxon>
        <taxon>Pseudomonadati</taxon>
        <taxon>Bacteroidota</taxon>
        <taxon>Cytophagia</taxon>
        <taxon>Cytophagales</taxon>
        <taxon>Fulvivirgaceae</taxon>
        <taxon>Fulvivirga</taxon>
    </lineage>
</organism>
<dbReference type="EMBL" id="CP070608">
    <property type="protein sequence ID" value="QSE98180.1"/>
    <property type="molecule type" value="Genomic_DNA"/>
</dbReference>
<accession>A0A974WL34</accession>